<organism evidence="2 3">
    <name type="scientific">Bacillus altitudinis</name>
    <dbReference type="NCBI Taxonomy" id="293387"/>
    <lineage>
        <taxon>Bacteria</taxon>
        <taxon>Bacillati</taxon>
        <taxon>Bacillota</taxon>
        <taxon>Bacilli</taxon>
        <taxon>Bacillales</taxon>
        <taxon>Bacillaceae</taxon>
        <taxon>Bacillus</taxon>
    </lineage>
</organism>
<evidence type="ECO:0000259" key="1">
    <source>
        <dbReference type="PROSITE" id="PS50943"/>
    </source>
</evidence>
<evidence type="ECO:0000313" key="3">
    <source>
        <dbReference type="Proteomes" id="UP001467674"/>
    </source>
</evidence>
<dbReference type="InterPro" id="IPR010982">
    <property type="entry name" value="Lambda_DNA-bd_dom_sf"/>
</dbReference>
<dbReference type="InterPro" id="IPR001387">
    <property type="entry name" value="Cro/C1-type_HTH"/>
</dbReference>
<dbReference type="SUPFAM" id="SSF47413">
    <property type="entry name" value="lambda repressor-like DNA-binding domains"/>
    <property type="match status" value="1"/>
</dbReference>
<sequence length="78" mass="9113">MKLLTKIVKTRLKEILDERGLSIRGFAFGNDLSFETVRRLYNNTAKQYQRETLGRICDVLDIKIEDLLYITEDDSNDS</sequence>
<keyword evidence="3" id="KW-1185">Reference proteome</keyword>
<dbReference type="Gene3D" id="1.10.260.40">
    <property type="entry name" value="lambda repressor-like DNA-binding domains"/>
    <property type="match status" value="1"/>
</dbReference>
<proteinExistence type="predicted"/>
<reference evidence="2 3" key="1">
    <citation type="submission" date="2024-06" db="EMBL/GenBank/DDBJ databases">
        <title>Construction of an artificial bacterial consortium using nitrogen cycle bacteria from Cuatro Cienegas Basin and a mangrove forest.</title>
        <authorList>
            <person name="Aguilera-Najera D."/>
            <person name="Marquez-Cianci L."/>
            <person name="Martinez-Perez E."/>
            <person name="Rosas-Barrera M."/>
            <person name="Rodriguez-Cruz U.E."/>
            <person name="Tapia-Lopez R."/>
            <person name="Eguiarte L.E."/>
            <person name="Souza-Saldivar V."/>
        </authorList>
    </citation>
    <scope>NUCLEOTIDE SEQUENCE [LARGE SCALE GENOMIC DNA]</scope>
    <source>
        <strain evidence="2 3">S14-15</strain>
    </source>
</reference>
<evidence type="ECO:0000313" key="2">
    <source>
        <dbReference type="EMBL" id="MER3123509.1"/>
    </source>
</evidence>
<dbReference type="Pfam" id="PF13443">
    <property type="entry name" value="HTH_26"/>
    <property type="match status" value="1"/>
</dbReference>
<dbReference type="RefSeq" id="WP_268396898.1">
    <property type="nucleotide sequence ID" value="NZ_JAKRPQ010000040.1"/>
</dbReference>
<dbReference type="SMART" id="SM00530">
    <property type="entry name" value="HTH_XRE"/>
    <property type="match status" value="1"/>
</dbReference>
<dbReference type="EMBL" id="JBEOME010000018">
    <property type="protein sequence ID" value="MER3123509.1"/>
    <property type="molecule type" value="Genomic_DNA"/>
</dbReference>
<name>A0ABV1SAF4_BACAB</name>
<feature type="domain" description="HTH cro/C1-type" evidence="1">
    <location>
        <begin position="12"/>
        <end position="67"/>
    </location>
</feature>
<dbReference type="PROSITE" id="PS50943">
    <property type="entry name" value="HTH_CROC1"/>
    <property type="match status" value="1"/>
</dbReference>
<protein>
    <submittedName>
        <fullName evidence="2">Helix-turn-helix transcriptional regulator</fullName>
    </submittedName>
</protein>
<dbReference type="Proteomes" id="UP001467674">
    <property type="component" value="Unassembled WGS sequence"/>
</dbReference>
<accession>A0ABV1SAF4</accession>
<gene>
    <name evidence="2" type="ORF">ABQG71_20325</name>
</gene>
<comment type="caution">
    <text evidence="2">The sequence shown here is derived from an EMBL/GenBank/DDBJ whole genome shotgun (WGS) entry which is preliminary data.</text>
</comment>